<organism evidence="2">
    <name type="scientific">marine sediment metagenome</name>
    <dbReference type="NCBI Taxonomy" id="412755"/>
    <lineage>
        <taxon>unclassified sequences</taxon>
        <taxon>metagenomes</taxon>
        <taxon>ecological metagenomes</taxon>
    </lineage>
</organism>
<comment type="caution">
    <text evidence="2">The sequence shown here is derived from an EMBL/GenBank/DDBJ whole genome shotgun (WGS) entry which is preliminary data.</text>
</comment>
<accession>X1I958</accession>
<protein>
    <recommendedName>
        <fullName evidence="1">YdbS-like PH domain-containing protein</fullName>
    </recommendedName>
</protein>
<dbReference type="PANTHER" id="PTHR37938:SF1">
    <property type="entry name" value="BLL0215 PROTEIN"/>
    <property type="match status" value="1"/>
</dbReference>
<reference evidence="2" key="1">
    <citation type="journal article" date="2014" name="Front. Microbiol.">
        <title>High frequency of phylogenetically diverse reductive dehalogenase-homologous genes in deep subseafloor sedimentary metagenomes.</title>
        <authorList>
            <person name="Kawai M."/>
            <person name="Futagami T."/>
            <person name="Toyoda A."/>
            <person name="Takaki Y."/>
            <person name="Nishi S."/>
            <person name="Hori S."/>
            <person name="Arai W."/>
            <person name="Tsubouchi T."/>
            <person name="Morono Y."/>
            <person name="Uchiyama I."/>
            <person name="Ito T."/>
            <person name="Fujiyama A."/>
            <person name="Inagaki F."/>
            <person name="Takami H."/>
        </authorList>
    </citation>
    <scope>NUCLEOTIDE SEQUENCE</scope>
    <source>
        <strain evidence="2">Expedition CK06-06</strain>
    </source>
</reference>
<dbReference type="EMBL" id="BARU01043139">
    <property type="protein sequence ID" value="GAH78227.1"/>
    <property type="molecule type" value="Genomic_DNA"/>
</dbReference>
<dbReference type="Pfam" id="PF03703">
    <property type="entry name" value="bPH_2"/>
    <property type="match status" value="1"/>
</dbReference>
<name>X1I958_9ZZZZ</name>
<dbReference type="PANTHER" id="PTHR37938">
    <property type="entry name" value="BLL0215 PROTEIN"/>
    <property type="match status" value="1"/>
</dbReference>
<gene>
    <name evidence="2" type="ORF">S03H2_66122</name>
</gene>
<dbReference type="AlphaFoldDB" id="X1I958"/>
<proteinExistence type="predicted"/>
<evidence type="ECO:0000313" key="2">
    <source>
        <dbReference type="EMBL" id="GAH78227.1"/>
    </source>
</evidence>
<dbReference type="InterPro" id="IPR005182">
    <property type="entry name" value="YdbS-like_PH"/>
</dbReference>
<sequence>MEKRGVIGKRIVTISLDKIQDVKCKFGIIGRIFGFGDLEIESAGTLGKIIFHFIPSPRKFQEKIQKAVLESKK</sequence>
<evidence type="ECO:0000259" key="1">
    <source>
        <dbReference type="Pfam" id="PF03703"/>
    </source>
</evidence>
<feature type="domain" description="YdbS-like PH" evidence="1">
    <location>
        <begin position="3"/>
        <end position="64"/>
    </location>
</feature>